<evidence type="ECO:0000313" key="2">
    <source>
        <dbReference type="Proteomes" id="UP001149090"/>
    </source>
</evidence>
<dbReference type="AlphaFoldDB" id="A0A9Q0LAA7"/>
<dbReference type="InterPro" id="IPR029058">
    <property type="entry name" value="AB_hydrolase_fold"/>
</dbReference>
<gene>
    <name evidence="1" type="ORF">M0811_02713</name>
</gene>
<evidence type="ECO:0008006" key="3">
    <source>
        <dbReference type="Google" id="ProtNLM"/>
    </source>
</evidence>
<dbReference type="Proteomes" id="UP001149090">
    <property type="component" value="Unassembled WGS sequence"/>
</dbReference>
<proteinExistence type="predicted"/>
<accession>A0A9Q0LAA7</accession>
<evidence type="ECO:0000313" key="1">
    <source>
        <dbReference type="EMBL" id="KAJ5068770.1"/>
    </source>
</evidence>
<keyword evidence="2" id="KW-1185">Reference proteome</keyword>
<dbReference type="PANTHER" id="PTHR12277">
    <property type="entry name" value="ALPHA/BETA HYDROLASE DOMAIN-CONTAINING PROTEIN"/>
    <property type="match status" value="1"/>
</dbReference>
<dbReference type="SUPFAM" id="SSF53474">
    <property type="entry name" value="alpha/beta-Hydrolases"/>
    <property type="match status" value="1"/>
</dbReference>
<name>A0A9Q0LAA7_ANAIG</name>
<organism evidence="1 2">
    <name type="scientific">Anaeramoeba ignava</name>
    <name type="common">Anaerobic marine amoeba</name>
    <dbReference type="NCBI Taxonomy" id="1746090"/>
    <lineage>
        <taxon>Eukaryota</taxon>
        <taxon>Metamonada</taxon>
        <taxon>Anaeramoebidae</taxon>
        <taxon>Anaeramoeba</taxon>
    </lineage>
</organism>
<dbReference type="EMBL" id="JAPDFW010000114">
    <property type="protein sequence ID" value="KAJ5068770.1"/>
    <property type="molecule type" value="Genomic_DNA"/>
</dbReference>
<dbReference type="Gene3D" id="3.40.50.1820">
    <property type="entry name" value="alpha/beta hydrolase"/>
    <property type="match status" value="1"/>
</dbReference>
<reference evidence="1" key="1">
    <citation type="submission" date="2022-10" db="EMBL/GenBank/DDBJ databases">
        <title>Novel sulphate-reducing endosymbionts in the free-living metamonad Anaeramoeba.</title>
        <authorList>
            <person name="Jerlstrom-Hultqvist J."/>
            <person name="Cepicka I."/>
            <person name="Gallot-Lavallee L."/>
            <person name="Salas-Leiva D."/>
            <person name="Curtis B.A."/>
            <person name="Zahonova K."/>
            <person name="Pipaliya S."/>
            <person name="Dacks J."/>
            <person name="Roger A.J."/>
        </authorList>
    </citation>
    <scope>NUCLEOTIDE SEQUENCE</scope>
    <source>
        <strain evidence="1">BMAN</strain>
    </source>
</reference>
<sequence length="376" mass="43063">MKVNLERKIGITEKIIKRIFRKLVIKMLYPGLTLKNKDILQTIKVIEKFSEDLGGEKIELITKDKMKLEATYFDWRKCTKKFYDQEFANKWIHEITEQLKDYQQAMTMFDSEAKDLIEFFRIGKIERKTDEKQVKAACLCHGQNGLINACPIRALTYISQGISVIEFNYRGYGKSTGFPSYEGTCLDGISACEFLIKKEKISPKEVVVHGISLGVGVASVVAQKIPGTHLIIDRGYSKVAWLAYDTVKSLLDVIPTISGRILIVHAQNDERMAKYHAVRNLKAITKAKFNGIVNKTNLKKVWLDSFIYGPGNHSFFVFGKAFKKKNQNQNQNKSIIIVWNSDPLSIKKWWNFLNNLPLKDASLFKEDSNPFSGKFK</sequence>
<comment type="caution">
    <text evidence="1">The sequence shown here is derived from an EMBL/GenBank/DDBJ whole genome shotgun (WGS) entry which is preliminary data.</text>
</comment>
<protein>
    <recommendedName>
        <fullName evidence="3">Alpha/beta hydrolase</fullName>
    </recommendedName>
</protein>
<dbReference type="OrthoDB" id="446723at2759"/>
<dbReference type="PANTHER" id="PTHR12277:SF81">
    <property type="entry name" value="PROTEIN ABHD13"/>
    <property type="match status" value="1"/>
</dbReference>